<accession>A0ACB5R960</accession>
<name>A0ACB5R960_9CLOT</name>
<sequence>MKSQGLYICLIYRLFLCVKIPIVFSTLECIMNTLLISIDIEKGKV</sequence>
<reference evidence="1" key="1">
    <citation type="journal article" date="2025" name="Int. J. Syst. Evol. Microbiol.">
        <title>Inconstantimicrobium mannanitabidum sp. nov., a novel member of the family Clostridiaceae isolated from anoxic soil under the treatment of reductive soil disinfestation.</title>
        <authorList>
            <person name="Ueki A."/>
            <person name="Tonouchi A."/>
            <person name="Honma S."/>
            <person name="Kaku N."/>
            <person name="Ueki K."/>
        </authorList>
    </citation>
    <scope>NUCLEOTIDE SEQUENCE</scope>
    <source>
        <strain evidence="1">TW13</strain>
    </source>
</reference>
<comment type="caution">
    <text evidence="1">The sequence shown here is derived from an EMBL/GenBank/DDBJ whole genome shotgun (WGS) entry which is preliminary data.</text>
</comment>
<protein>
    <submittedName>
        <fullName evidence="1">Uncharacterized protein</fullName>
    </submittedName>
</protein>
<evidence type="ECO:0000313" key="2">
    <source>
        <dbReference type="Proteomes" id="UP001058074"/>
    </source>
</evidence>
<gene>
    <name evidence="1" type="ORF">rsdtw13_08290</name>
</gene>
<evidence type="ECO:0000313" key="1">
    <source>
        <dbReference type="EMBL" id="GKX65571.1"/>
    </source>
</evidence>
<proteinExistence type="predicted"/>
<organism evidence="1 2">
    <name type="scientific">Inconstantimicrobium mannanitabidum</name>
    <dbReference type="NCBI Taxonomy" id="1604901"/>
    <lineage>
        <taxon>Bacteria</taxon>
        <taxon>Bacillati</taxon>
        <taxon>Bacillota</taxon>
        <taxon>Clostridia</taxon>
        <taxon>Eubacteriales</taxon>
        <taxon>Clostridiaceae</taxon>
        <taxon>Inconstantimicrobium</taxon>
    </lineage>
</organism>
<dbReference type="Proteomes" id="UP001058074">
    <property type="component" value="Unassembled WGS sequence"/>
</dbReference>
<keyword evidence="2" id="KW-1185">Reference proteome</keyword>
<dbReference type="EMBL" id="BROD01000001">
    <property type="protein sequence ID" value="GKX65571.1"/>
    <property type="molecule type" value="Genomic_DNA"/>
</dbReference>